<gene>
    <name evidence="1" type="ORF">OCTVUL_1B024032</name>
</gene>
<name>A0AA36BF79_OCTVU</name>
<dbReference type="EMBL" id="OX597827">
    <property type="protein sequence ID" value="CAI9732958.1"/>
    <property type="molecule type" value="Genomic_DNA"/>
</dbReference>
<proteinExistence type="predicted"/>
<protein>
    <submittedName>
        <fullName evidence="1">Uncharacterized protein</fullName>
    </submittedName>
</protein>
<sequence length="66" mass="7194">MIANVQGIVYEDSRVTIEKNVAEVGISHVSDQSFHSAHLAKKVNSVSKDEAAEKSCMSKDHVDIPL</sequence>
<evidence type="ECO:0000313" key="1">
    <source>
        <dbReference type="EMBL" id="CAI9732958.1"/>
    </source>
</evidence>
<evidence type="ECO:0000313" key="2">
    <source>
        <dbReference type="Proteomes" id="UP001162480"/>
    </source>
</evidence>
<organism evidence="1 2">
    <name type="scientific">Octopus vulgaris</name>
    <name type="common">Common octopus</name>
    <dbReference type="NCBI Taxonomy" id="6645"/>
    <lineage>
        <taxon>Eukaryota</taxon>
        <taxon>Metazoa</taxon>
        <taxon>Spiralia</taxon>
        <taxon>Lophotrochozoa</taxon>
        <taxon>Mollusca</taxon>
        <taxon>Cephalopoda</taxon>
        <taxon>Coleoidea</taxon>
        <taxon>Octopodiformes</taxon>
        <taxon>Octopoda</taxon>
        <taxon>Incirrata</taxon>
        <taxon>Octopodidae</taxon>
        <taxon>Octopus</taxon>
    </lineage>
</organism>
<dbReference type="Proteomes" id="UP001162480">
    <property type="component" value="Chromosome 14"/>
</dbReference>
<accession>A0AA36BF79</accession>
<reference evidence="1" key="1">
    <citation type="submission" date="2023-08" db="EMBL/GenBank/DDBJ databases">
        <authorList>
            <person name="Alioto T."/>
            <person name="Alioto T."/>
            <person name="Gomez Garrido J."/>
        </authorList>
    </citation>
    <scope>NUCLEOTIDE SEQUENCE</scope>
</reference>
<keyword evidence="2" id="KW-1185">Reference proteome</keyword>
<dbReference type="AlphaFoldDB" id="A0AA36BF79"/>